<reference evidence="6" key="1">
    <citation type="submission" date="2023-07" db="EMBL/GenBank/DDBJ databases">
        <title>Whole genome sequence analysis of rice epiphytic Sphingomonas sanguinis OsEp_Plm_15B2.</title>
        <authorList>
            <person name="Sahu K.P."/>
            <person name="Asharani P."/>
            <person name="Reddy B."/>
            <person name="Kumar A."/>
        </authorList>
    </citation>
    <scope>NUCLEOTIDE SEQUENCE [LARGE SCALE GENOMIC DNA]</scope>
    <source>
        <strain evidence="6">OsEp_Plm_15B2</strain>
    </source>
</reference>
<evidence type="ECO:0000259" key="4">
    <source>
        <dbReference type="Pfam" id="PF01514"/>
    </source>
</evidence>
<dbReference type="InterPro" id="IPR000067">
    <property type="entry name" value="FlgMring_FliF"/>
</dbReference>
<dbReference type="InterPro" id="IPR043427">
    <property type="entry name" value="YscJ/FliF"/>
</dbReference>
<feature type="transmembrane region" description="Helical" evidence="3">
    <location>
        <begin position="363"/>
        <end position="381"/>
    </location>
</feature>
<proteinExistence type="predicted"/>
<keyword evidence="3" id="KW-1133">Transmembrane helix</keyword>
<sequence length="416" mass="44372">MSEGLPSRRRQWMVIGGVFAGFVVLLGAGYYWFLSGHYTVLADHVRPGEAAAIVAELDKRGTAYELKDGGTTVLVPSAEADATRLALVRSDAAASGQIGFELFNKSDMGLTNFAQKINYQRALQGELVRTIMLMDGVETARVHLALPERALFRDDRTEPSAAVTVQMRGATAPDAAMVAGIQRLVSASVSDLPAARVVVLDAEGRVVSPAAMVDAPQGLDRSVEGEARAAVEQYYRARARAAVEAARPDLRYQLRVLALPQADGVVDPARWTPGETGAGRNFRLRITIVTPAPIDQAAQDALAAAIRPAAALDDAAGDELAFETGPMFADSPAPAVADRGQPRRIVAPVAPVIEPMKSGWGPWWLWAGAAALIAIVLAARFRPRPARDLSAEEQEAFAQTLRRQLALTDGDGHAAR</sequence>
<evidence type="ECO:0000256" key="2">
    <source>
        <dbReference type="ARBA" id="ARBA00023136"/>
    </source>
</evidence>
<comment type="subcellular location">
    <subcellularLocation>
        <location evidence="1">Membrane</location>
    </subcellularLocation>
</comment>
<keyword evidence="5" id="KW-0966">Cell projection</keyword>
<name>A0ABU5LSB9_9SPHN</name>
<dbReference type="PANTHER" id="PTHR30046:SF0">
    <property type="entry name" value="FLAGELLAR M-RING PROTEIN"/>
    <property type="match status" value="1"/>
</dbReference>
<keyword evidence="3" id="KW-0812">Transmembrane</keyword>
<keyword evidence="2 3" id="KW-0472">Membrane</keyword>
<protein>
    <submittedName>
        <fullName evidence="5">Flagellar basal-body MS-ring/collar protein FliF</fullName>
    </submittedName>
</protein>
<feature type="domain" description="Flagellar M-ring N-terminal" evidence="4">
    <location>
        <begin position="37"/>
        <end position="208"/>
    </location>
</feature>
<keyword evidence="5" id="KW-0282">Flagellum</keyword>
<dbReference type="NCBIfam" id="TIGR00206">
    <property type="entry name" value="fliF"/>
    <property type="match status" value="1"/>
</dbReference>
<evidence type="ECO:0000256" key="1">
    <source>
        <dbReference type="ARBA" id="ARBA00004370"/>
    </source>
</evidence>
<evidence type="ECO:0000256" key="3">
    <source>
        <dbReference type="SAM" id="Phobius"/>
    </source>
</evidence>
<dbReference type="Pfam" id="PF01514">
    <property type="entry name" value="YscJ_FliF"/>
    <property type="match status" value="1"/>
</dbReference>
<dbReference type="InterPro" id="IPR006182">
    <property type="entry name" value="FliF_N_dom"/>
</dbReference>
<dbReference type="PANTHER" id="PTHR30046">
    <property type="entry name" value="FLAGELLAR M-RING PROTEIN"/>
    <property type="match status" value="1"/>
</dbReference>
<keyword evidence="5" id="KW-0969">Cilium</keyword>
<feature type="transmembrane region" description="Helical" evidence="3">
    <location>
        <begin position="12"/>
        <end position="33"/>
    </location>
</feature>
<dbReference type="Proteomes" id="UP001292182">
    <property type="component" value="Unassembled WGS sequence"/>
</dbReference>
<comment type="caution">
    <text evidence="5">The sequence shown here is derived from an EMBL/GenBank/DDBJ whole genome shotgun (WGS) entry which is preliminary data.</text>
</comment>
<keyword evidence="6" id="KW-1185">Reference proteome</keyword>
<dbReference type="InterPro" id="IPR045851">
    <property type="entry name" value="AMP-bd_C_sf"/>
</dbReference>
<gene>
    <name evidence="5" type="primary">fliF</name>
    <name evidence="5" type="ORF">N4G62_12265</name>
</gene>
<dbReference type="PRINTS" id="PR01009">
    <property type="entry name" value="FLGMRINGFLIF"/>
</dbReference>
<dbReference type="Gene3D" id="3.30.300.30">
    <property type="match status" value="1"/>
</dbReference>
<evidence type="ECO:0000313" key="6">
    <source>
        <dbReference type="Proteomes" id="UP001292182"/>
    </source>
</evidence>
<dbReference type="RefSeq" id="WP_322539661.1">
    <property type="nucleotide sequence ID" value="NZ_JAOBTW010000012.1"/>
</dbReference>
<evidence type="ECO:0000313" key="5">
    <source>
        <dbReference type="EMBL" id="MDZ7282802.1"/>
    </source>
</evidence>
<organism evidence="5 6">
    <name type="scientific">Sphingomonas sanguinis</name>
    <dbReference type="NCBI Taxonomy" id="33051"/>
    <lineage>
        <taxon>Bacteria</taxon>
        <taxon>Pseudomonadati</taxon>
        <taxon>Pseudomonadota</taxon>
        <taxon>Alphaproteobacteria</taxon>
        <taxon>Sphingomonadales</taxon>
        <taxon>Sphingomonadaceae</taxon>
        <taxon>Sphingomonas</taxon>
    </lineage>
</organism>
<accession>A0ABU5LSB9</accession>
<dbReference type="EMBL" id="JAOBTW010000012">
    <property type="protein sequence ID" value="MDZ7282802.1"/>
    <property type="molecule type" value="Genomic_DNA"/>
</dbReference>